<comment type="caution">
    <text evidence="2">The sequence shown here is derived from an EMBL/GenBank/DDBJ whole genome shotgun (WGS) entry which is preliminary data.</text>
</comment>
<dbReference type="EMBL" id="LJSN01000003">
    <property type="protein sequence ID" value="PNE38363.1"/>
    <property type="molecule type" value="Genomic_DNA"/>
</dbReference>
<keyword evidence="1" id="KW-0472">Membrane</keyword>
<keyword evidence="3" id="KW-1185">Reference proteome</keyword>
<proteinExistence type="predicted"/>
<evidence type="ECO:0000313" key="3">
    <source>
        <dbReference type="Proteomes" id="UP000236047"/>
    </source>
</evidence>
<evidence type="ECO:0008006" key="4">
    <source>
        <dbReference type="Google" id="ProtNLM"/>
    </source>
</evidence>
<dbReference type="AlphaFoldDB" id="A0A2N8PBH9"/>
<feature type="transmembrane region" description="Helical" evidence="1">
    <location>
        <begin position="82"/>
        <end position="100"/>
    </location>
</feature>
<dbReference type="Proteomes" id="UP000236047">
    <property type="component" value="Unassembled WGS sequence"/>
</dbReference>
<evidence type="ECO:0000256" key="1">
    <source>
        <dbReference type="SAM" id="Phobius"/>
    </source>
</evidence>
<name>A0A2N8PBH9_STRNR</name>
<keyword evidence="1" id="KW-0812">Transmembrane</keyword>
<keyword evidence="1" id="KW-1133">Transmembrane helix</keyword>
<accession>A0A2N8PBH9</accession>
<evidence type="ECO:0000313" key="2">
    <source>
        <dbReference type="EMBL" id="PNE38363.1"/>
    </source>
</evidence>
<sequence>MTQLPEPRDIAPRLATGAFILNSGLTLWRADEETAASVHGTATTAYPFLSALPAEQFTRLLAAAEIAVGGALLAPFVPTRLAGAALTGFAGGLVGLYLRLPGMRRPGSLRPTQSGLPLAKDVWMLGIGIGFLGARRRTDGRRCPCPGFLRGR</sequence>
<organism evidence="2 3">
    <name type="scientific">Streptomyces noursei</name>
    <name type="common">Streptomyces albulus</name>
    <dbReference type="NCBI Taxonomy" id="1971"/>
    <lineage>
        <taxon>Bacteria</taxon>
        <taxon>Bacillati</taxon>
        <taxon>Actinomycetota</taxon>
        <taxon>Actinomycetes</taxon>
        <taxon>Kitasatosporales</taxon>
        <taxon>Streptomycetaceae</taxon>
        <taxon>Streptomyces</taxon>
    </lineage>
</organism>
<reference evidence="3" key="1">
    <citation type="submission" date="2015-09" db="EMBL/GenBank/DDBJ databases">
        <authorList>
            <person name="Graham D.E."/>
            <person name="Mahan K.M."/>
            <person name="Klingeman D.M."/>
            <person name="Fida T."/>
            <person name="Giannone R.J."/>
            <person name="Hettich R.L."/>
            <person name="Parry R.J."/>
            <person name="Spain J.C."/>
        </authorList>
    </citation>
    <scope>NUCLEOTIDE SEQUENCE [LARGE SCALE GENOMIC DNA]</scope>
    <source>
        <strain evidence="3">JCM 4701</strain>
    </source>
</reference>
<dbReference type="RefSeq" id="WP_102925766.1">
    <property type="nucleotide sequence ID" value="NZ_LJSN01000003.1"/>
</dbReference>
<protein>
    <recommendedName>
        <fullName evidence="4">DoxX family protein</fullName>
    </recommendedName>
</protein>
<gene>
    <name evidence="2" type="ORF">AOB60_30405</name>
</gene>